<accession>A0AAD7UZY4</accession>
<evidence type="ECO:0000256" key="1">
    <source>
        <dbReference type="SAM" id="MobiDB-lite"/>
    </source>
</evidence>
<dbReference type="EMBL" id="JARTCD010000037">
    <property type="protein sequence ID" value="KAJ8656739.1"/>
    <property type="molecule type" value="Genomic_DNA"/>
</dbReference>
<organism evidence="2 3">
    <name type="scientific">Lichtheimia ornata</name>
    <dbReference type="NCBI Taxonomy" id="688661"/>
    <lineage>
        <taxon>Eukaryota</taxon>
        <taxon>Fungi</taxon>
        <taxon>Fungi incertae sedis</taxon>
        <taxon>Mucoromycota</taxon>
        <taxon>Mucoromycotina</taxon>
        <taxon>Mucoromycetes</taxon>
        <taxon>Mucorales</taxon>
        <taxon>Lichtheimiaceae</taxon>
        <taxon>Lichtheimia</taxon>
    </lineage>
</organism>
<evidence type="ECO:0000313" key="3">
    <source>
        <dbReference type="Proteomes" id="UP001234581"/>
    </source>
</evidence>
<feature type="compositionally biased region" description="Low complexity" evidence="1">
    <location>
        <begin position="122"/>
        <end position="131"/>
    </location>
</feature>
<reference evidence="2 3" key="1">
    <citation type="submission" date="2023-03" db="EMBL/GenBank/DDBJ databases">
        <title>Genome sequence of Lichtheimia ornata CBS 291.66.</title>
        <authorList>
            <person name="Mohabir J.T."/>
            <person name="Shea T.P."/>
            <person name="Kurbessoian T."/>
            <person name="Berby B."/>
            <person name="Fontaine J."/>
            <person name="Livny J."/>
            <person name="Gnirke A."/>
            <person name="Stajich J.E."/>
            <person name="Cuomo C.A."/>
        </authorList>
    </citation>
    <scope>NUCLEOTIDE SEQUENCE [LARGE SCALE GENOMIC DNA]</scope>
    <source>
        <strain evidence="2">CBS 291.66</strain>
    </source>
</reference>
<feature type="region of interest" description="Disordered" evidence="1">
    <location>
        <begin position="218"/>
        <end position="271"/>
    </location>
</feature>
<gene>
    <name evidence="2" type="ORF">O0I10_007586</name>
</gene>
<dbReference type="RefSeq" id="XP_058341652.1">
    <property type="nucleotide sequence ID" value="XM_058487601.1"/>
</dbReference>
<evidence type="ECO:0000313" key="2">
    <source>
        <dbReference type="EMBL" id="KAJ8656739.1"/>
    </source>
</evidence>
<feature type="compositionally biased region" description="Low complexity" evidence="1">
    <location>
        <begin position="241"/>
        <end position="271"/>
    </location>
</feature>
<feature type="region of interest" description="Disordered" evidence="1">
    <location>
        <begin position="155"/>
        <end position="178"/>
    </location>
</feature>
<proteinExistence type="predicted"/>
<comment type="caution">
    <text evidence="2">The sequence shown here is derived from an EMBL/GenBank/DDBJ whole genome shotgun (WGS) entry which is preliminary data.</text>
</comment>
<keyword evidence="3" id="KW-1185">Reference proteome</keyword>
<dbReference type="GeneID" id="83214994"/>
<dbReference type="Proteomes" id="UP001234581">
    <property type="component" value="Unassembled WGS sequence"/>
</dbReference>
<name>A0AAD7UZY4_9FUNG</name>
<feature type="compositionally biased region" description="Acidic residues" evidence="1">
    <location>
        <begin position="166"/>
        <end position="178"/>
    </location>
</feature>
<sequence length="338" mass="39186">MADKRNKRKKMRPSDMRPYDYLLLNWLKVPGNYHRYVKADARKRRTGERRMDIVAEICEILAGQGFPVVSQGTVLQRLNDWVRWYTWAREKALDGKAPEIVKDTFLYYYDLVDYIETKSNDDNNNNNSTTNQPMTGGPSHASRIRQPIVISSSAAASDISDACSHDDDDDGQSLESFDEDHQPTDIVEISPLHQQQHLATTTMKSVNSNISYDNQREDAMEVVEGSEPTLANTQQQRHDILQQQQQQHPPNRQHTSTPYESQPQQQQVSSSYQDLMEMQSRQKEMMERLIQQQQRQTLKDQARRDRIKQLQLRLSLLDRMKKAGSSKDEIAAHINQLQ</sequence>
<feature type="region of interest" description="Disordered" evidence="1">
    <location>
        <begin position="119"/>
        <end position="141"/>
    </location>
</feature>
<dbReference type="AlphaFoldDB" id="A0AAD7UZY4"/>
<protein>
    <submittedName>
        <fullName evidence="2">Uncharacterized protein</fullName>
    </submittedName>
</protein>